<evidence type="ECO:0000313" key="3">
    <source>
        <dbReference type="Proteomes" id="UP001589838"/>
    </source>
</evidence>
<protein>
    <submittedName>
        <fullName evidence="2">ABC transporter substrate-binding protein</fullName>
    </submittedName>
</protein>
<dbReference type="Pfam" id="PF01547">
    <property type="entry name" value="SBP_bac_1"/>
    <property type="match status" value="1"/>
</dbReference>
<feature type="chain" id="PRO_5047145064" evidence="1">
    <location>
        <begin position="25"/>
        <end position="419"/>
    </location>
</feature>
<dbReference type="InterPro" id="IPR006059">
    <property type="entry name" value="SBP"/>
</dbReference>
<name>A0ABV6KDZ5_9BACI</name>
<dbReference type="InterPro" id="IPR050490">
    <property type="entry name" value="Bact_solute-bd_prot1"/>
</dbReference>
<dbReference type="RefSeq" id="WP_335962759.1">
    <property type="nucleotide sequence ID" value="NZ_JAXBLX010000034.1"/>
</dbReference>
<evidence type="ECO:0000313" key="2">
    <source>
        <dbReference type="EMBL" id="MFC0471464.1"/>
    </source>
</evidence>
<dbReference type="Proteomes" id="UP001589838">
    <property type="component" value="Unassembled WGS sequence"/>
</dbReference>
<feature type="signal peptide" evidence="1">
    <location>
        <begin position="1"/>
        <end position="24"/>
    </location>
</feature>
<sequence>MKKFIGVAVFVLMLSLALIGCSSGGSSESSSGEETDEQKTISFIHWRGEDTEVFRELIAKFENENPQIKVDMTVYPSEQYQSTAQTLLRDGNSGDVFAAFPGSQFQVINRAGLFSDLTGESFVENFSENLIQAGQFEKKQLALPLQLVYNQPVYNVGLFEELGLTPPNDWEGFLALCETLKENGYTPIAFPGADIGPGQFMNSMMMNNAPDEDIIVKLENGEAKLTDEWWVKTLAQFKELNDKGYLQEDSLGTSKEGAFALMAQEKAAMVAAGSYAMASIKEQNPDIKLNLLAPITVPASEAVYEGIHTTTFMLGVNATSSKQEEAKQFIEFLSDPENASVYANSTGQHLTVNGVEYTSEELKDTAIWMEKHTRFQPRYLISNADIMNSATGSIQAVIGGTDPEKAASEAQKIVDQNIN</sequence>
<reference evidence="2 3" key="1">
    <citation type="submission" date="2024-09" db="EMBL/GenBank/DDBJ databases">
        <authorList>
            <person name="Sun Q."/>
            <person name="Mori K."/>
        </authorList>
    </citation>
    <scope>NUCLEOTIDE SEQUENCE [LARGE SCALE GENOMIC DNA]</scope>
    <source>
        <strain evidence="2 3">NCAIM B.02610</strain>
    </source>
</reference>
<dbReference type="PROSITE" id="PS51257">
    <property type="entry name" value="PROKAR_LIPOPROTEIN"/>
    <property type="match status" value="1"/>
</dbReference>
<keyword evidence="1" id="KW-0732">Signal</keyword>
<evidence type="ECO:0000256" key="1">
    <source>
        <dbReference type="SAM" id="SignalP"/>
    </source>
</evidence>
<proteinExistence type="predicted"/>
<dbReference type="EMBL" id="JBHLUX010000034">
    <property type="protein sequence ID" value="MFC0471464.1"/>
    <property type="molecule type" value="Genomic_DNA"/>
</dbReference>
<keyword evidence="3" id="KW-1185">Reference proteome</keyword>
<comment type="caution">
    <text evidence="2">The sequence shown here is derived from an EMBL/GenBank/DDBJ whole genome shotgun (WGS) entry which is preliminary data.</text>
</comment>
<organism evidence="2 3">
    <name type="scientific">Halalkalibacter kiskunsagensis</name>
    <dbReference type="NCBI Taxonomy" id="1548599"/>
    <lineage>
        <taxon>Bacteria</taxon>
        <taxon>Bacillati</taxon>
        <taxon>Bacillota</taxon>
        <taxon>Bacilli</taxon>
        <taxon>Bacillales</taxon>
        <taxon>Bacillaceae</taxon>
        <taxon>Halalkalibacter</taxon>
    </lineage>
</organism>
<dbReference type="PANTHER" id="PTHR43649">
    <property type="entry name" value="ARABINOSE-BINDING PROTEIN-RELATED"/>
    <property type="match status" value="1"/>
</dbReference>
<dbReference type="Gene3D" id="3.40.190.10">
    <property type="entry name" value="Periplasmic binding protein-like II"/>
    <property type="match status" value="2"/>
</dbReference>
<gene>
    <name evidence="2" type="ORF">ACFFHM_13430</name>
</gene>
<dbReference type="SUPFAM" id="SSF53850">
    <property type="entry name" value="Periplasmic binding protein-like II"/>
    <property type="match status" value="1"/>
</dbReference>
<accession>A0ABV6KDZ5</accession>